<feature type="region of interest" description="Disordered" evidence="8">
    <location>
        <begin position="269"/>
        <end position="302"/>
    </location>
</feature>
<name>A0ABD3MH89_9STRA</name>
<dbReference type="GO" id="GO:0006260">
    <property type="term" value="P:DNA replication"/>
    <property type="evidence" value="ECO:0007669"/>
    <property type="project" value="UniProtKB-KW"/>
</dbReference>
<feature type="compositionally biased region" description="Acidic residues" evidence="8">
    <location>
        <begin position="289"/>
        <end position="298"/>
    </location>
</feature>
<comment type="subcellular location">
    <subcellularLocation>
        <location evidence="1">Nucleus</location>
    </subcellularLocation>
</comment>
<protein>
    <recommendedName>
        <fullName evidence="10">Zinc finger PHD-type domain-containing protein</fullName>
    </recommendedName>
</protein>
<gene>
    <name evidence="11" type="ORF">ACHAW5_003191</name>
</gene>
<dbReference type="InterPro" id="IPR001965">
    <property type="entry name" value="Znf_PHD"/>
</dbReference>
<evidence type="ECO:0000256" key="7">
    <source>
        <dbReference type="ARBA" id="ARBA00023242"/>
    </source>
</evidence>
<dbReference type="Gene3D" id="3.30.40.10">
    <property type="entry name" value="Zinc/RING finger domain, C3HC4 (zinc finger)"/>
    <property type="match status" value="1"/>
</dbReference>
<dbReference type="InterPro" id="IPR007220">
    <property type="entry name" value="ORC2"/>
</dbReference>
<proteinExistence type="inferred from homology"/>
<evidence type="ECO:0000256" key="3">
    <source>
        <dbReference type="ARBA" id="ARBA00022705"/>
    </source>
</evidence>
<dbReference type="EMBL" id="JALLAZ020001835">
    <property type="protein sequence ID" value="KAL3762161.1"/>
    <property type="molecule type" value="Genomic_DNA"/>
</dbReference>
<feature type="signal peptide" evidence="9">
    <location>
        <begin position="1"/>
        <end position="20"/>
    </location>
</feature>
<evidence type="ECO:0000313" key="12">
    <source>
        <dbReference type="Proteomes" id="UP001530315"/>
    </source>
</evidence>
<keyword evidence="6" id="KW-0862">Zinc</keyword>
<sequence length="1033" mass="114279">METPLSTLELALRVLRLVESVVVVDDDDEDDDGCDDNDQDRSPPSTFQLRLFDELRDGCSARRRDLSFVYDVCDRATELRDDANFTEGTLRAIDASSSAEEAGRRDDGGGGGGVVVGRVSSPGISNDDADAAVADVAASGTDEERGADVVADRRVVDPSVDGEMTSRSARGEDDDDDENDDDNDDNDDRRRGANVNLDGLHCFQLRTMVLGLSLPTFTTELWRYLQLAGWTYSSGKYHIPERSRRRRRGRRYDCEGTVERIYEHFDLDEDDNARDGGRHGTTGRSSDGEGTDDEEGPEVFDSPNELIDYLDEYCMPDYRSTPAEVEATRTSLSANTTAYRRRNLRLRLELLEVAYRERSRVGLARREEEEGEEDVVGRSKYGHGHRPCEVCFGGANPFHPRVACRGCGLVAHTRCYGLSDHGEKGGEGRNGAAEVDEGGYFACDVCAMAPVGTNRAAACKSRWQAPQRSGWRVEAWRVHHHPDAVCSLCGWNYVAGGMVRIAADEADAATVPSKDARDRKRKSRRSSEASSETWAHLFCINAALPPSKTGVSSDSGRNGVDASVHIRDALDTSAEKVRDAESTRITTIRCETCAKGKGDLVQCKGSCGRFYHRLCLQIDCLDVVGWDAKKEHLCLRCRNIGVDTGTSKVNSPRVKSSKAKVDNPQVKSSKADAQGGKSAEEVDQYFSRKSGKISKIDGARSDLVVPSLKECIAEVEILHRQCNVDIEFDKFEVQYQQQFDEWSFSLATRQSILLFGFGSKISLLTRFGNYLAQEGDVMILNGYDPNINMSVFLDYMDDLFCDGRESHQPQARDLNKGLAKKAASVAKKIALTRSRPLFILIHNIDGLGLRNPFAQDSIATLTANSNKDGSPLIRVVASVDNVNAAMVLWSPEVEHKFDWAWKMVHTHRPYFEEVRSIPHAVSSKKVKRRNDSQIIGGDSAALKVLACLAPRHTEVLQALATLQHSSTPKAVSYGMLRDECTRKMLPSSDAVLRNILKELSDHRIVALERGELGNEIVCVPSGILHDILNFKLK</sequence>
<keyword evidence="5" id="KW-0863">Zinc-finger</keyword>
<dbReference type="SUPFAM" id="SSF57903">
    <property type="entry name" value="FYVE/PHD zinc finger"/>
    <property type="match status" value="2"/>
</dbReference>
<feature type="domain" description="Zinc finger PHD-type" evidence="10">
    <location>
        <begin position="387"/>
        <end position="447"/>
    </location>
</feature>
<comment type="similarity">
    <text evidence="2">Belongs to the ORC2 family.</text>
</comment>
<evidence type="ECO:0000256" key="9">
    <source>
        <dbReference type="SAM" id="SignalP"/>
    </source>
</evidence>
<dbReference type="InterPro" id="IPR056772">
    <property type="entry name" value="RecA-like_ORC2"/>
</dbReference>
<dbReference type="InterPro" id="IPR013083">
    <property type="entry name" value="Znf_RING/FYVE/PHD"/>
</dbReference>
<keyword evidence="9" id="KW-0732">Signal</keyword>
<dbReference type="GO" id="GO:0008270">
    <property type="term" value="F:zinc ion binding"/>
    <property type="evidence" value="ECO:0007669"/>
    <property type="project" value="UniProtKB-KW"/>
</dbReference>
<keyword evidence="7" id="KW-0539">Nucleus</keyword>
<feature type="compositionally biased region" description="Basic and acidic residues" evidence="8">
    <location>
        <begin position="142"/>
        <end position="156"/>
    </location>
</feature>
<dbReference type="GO" id="GO:0005634">
    <property type="term" value="C:nucleus"/>
    <property type="evidence" value="ECO:0007669"/>
    <property type="project" value="UniProtKB-SubCell"/>
</dbReference>
<feature type="region of interest" description="Disordered" evidence="8">
    <location>
        <begin position="95"/>
        <end position="194"/>
    </location>
</feature>
<feature type="compositionally biased region" description="Acidic residues" evidence="8">
    <location>
        <begin position="172"/>
        <end position="186"/>
    </location>
</feature>
<dbReference type="Proteomes" id="UP001530315">
    <property type="component" value="Unassembled WGS sequence"/>
</dbReference>
<evidence type="ECO:0000259" key="10">
    <source>
        <dbReference type="SMART" id="SM00249"/>
    </source>
</evidence>
<feature type="domain" description="Zinc finger PHD-type" evidence="10">
    <location>
        <begin position="589"/>
        <end position="638"/>
    </location>
</feature>
<evidence type="ECO:0000256" key="2">
    <source>
        <dbReference type="ARBA" id="ARBA00007421"/>
    </source>
</evidence>
<dbReference type="InterPro" id="IPR056773">
    <property type="entry name" value="WHD_ORC2"/>
</dbReference>
<feature type="compositionally biased region" description="Acidic residues" evidence="8">
    <location>
        <begin position="26"/>
        <end position="38"/>
    </location>
</feature>
<feature type="region of interest" description="Disordered" evidence="8">
    <location>
        <begin position="646"/>
        <end position="681"/>
    </location>
</feature>
<dbReference type="PANTHER" id="PTHR14052">
    <property type="entry name" value="ORIGIN RECOGNITION COMPLEX SUBUNIT 2"/>
    <property type="match status" value="1"/>
</dbReference>
<dbReference type="Pfam" id="PF04084">
    <property type="entry name" value="RecA-like_ORC2"/>
    <property type="match status" value="1"/>
</dbReference>
<comment type="caution">
    <text evidence="11">The sequence shown here is derived from an EMBL/GenBank/DDBJ whole genome shotgun (WGS) entry which is preliminary data.</text>
</comment>
<organism evidence="11 12">
    <name type="scientific">Stephanodiscus triporus</name>
    <dbReference type="NCBI Taxonomy" id="2934178"/>
    <lineage>
        <taxon>Eukaryota</taxon>
        <taxon>Sar</taxon>
        <taxon>Stramenopiles</taxon>
        <taxon>Ochrophyta</taxon>
        <taxon>Bacillariophyta</taxon>
        <taxon>Coscinodiscophyceae</taxon>
        <taxon>Thalassiosirophycidae</taxon>
        <taxon>Stephanodiscales</taxon>
        <taxon>Stephanodiscaceae</taxon>
        <taxon>Stephanodiscus</taxon>
    </lineage>
</organism>
<keyword evidence="3" id="KW-0235">DNA replication</keyword>
<accession>A0ABD3MH89</accession>
<evidence type="ECO:0000256" key="5">
    <source>
        <dbReference type="ARBA" id="ARBA00022771"/>
    </source>
</evidence>
<dbReference type="SMART" id="SM00249">
    <property type="entry name" value="PHD"/>
    <property type="match status" value="2"/>
</dbReference>
<keyword evidence="4" id="KW-0479">Metal-binding</keyword>
<evidence type="ECO:0000256" key="6">
    <source>
        <dbReference type="ARBA" id="ARBA00022833"/>
    </source>
</evidence>
<feature type="region of interest" description="Disordered" evidence="8">
    <location>
        <begin position="507"/>
        <end position="528"/>
    </location>
</feature>
<dbReference type="PANTHER" id="PTHR14052:SF0">
    <property type="entry name" value="ORIGIN RECOGNITION COMPLEX SUBUNIT 2"/>
    <property type="match status" value="1"/>
</dbReference>
<dbReference type="Pfam" id="PF24882">
    <property type="entry name" value="WHD_ORC2"/>
    <property type="match status" value="1"/>
</dbReference>
<evidence type="ECO:0000256" key="1">
    <source>
        <dbReference type="ARBA" id="ARBA00004123"/>
    </source>
</evidence>
<feature type="chain" id="PRO_5044745035" description="Zinc finger PHD-type domain-containing protein" evidence="9">
    <location>
        <begin position="21"/>
        <end position="1033"/>
    </location>
</feature>
<evidence type="ECO:0000256" key="4">
    <source>
        <dbReference type="ARBA" id="ARBA00022723"/>
    </source>
</evidence>
<dbReference type="AlphaFoldDB" id="A0ABD3MH89"/>
<dbReference type="InterPro" id="IPR011011">
    <property type="entry name" value="Znf_FYVE_PHD"/>
</dbReference>
<reference evidence="11 12" key="1">
    <citation type="submission" date="2024-10" db="EMBL/GenBank/DDBJ databases">
        <title>Updated reference genomes for cyclostephanoid diatoms.</title>
        <authorList>
            <person name="Roberts W.R."/>
            <person name="Alverson A.J."/>
        </authorList>
    </citation>
    <scope>NUCLEOTIDE SEQUENCE [LARGE SCALE GENOMIC DNA]</scope>
    <source>
        <strain evidence="11 12">AJA276-08</strain>
    </source>
</reference>
<feature type="region of interest" description="Disordered" evidence="8">
    <location>
        <begin position="26"/>
        <end position="45"/>
    </location>
</feature>
<evidence type="ECO:0000313" key="11">
    <source>
        <dbReference type="EMBL" id="KAL3762161.1"/>
    </source>
</evidence>
<evidence type="ECO:0000256" key="8">
    <source>
        <dbReference type="SAM" id="MobiDB-lite"/>
    </source>
</evidence>
<keyword evidence="12" id="KW-1185">Reference proteome</keyword>